<dbReference type="InterPro" id="IPR041154">
    <property type="entry name" value="AglB_P1"/>
</dbReference>
<evidence type="ECO:0000259" key="21">
    <source>
        <dbReference type="Pfam" id="PF22627"/>
    </source>
</evidence>
<name>A0ABD6DMR8_9EURY</name>
<evidence type="ECO:0000256" key="11">
    <source>
        <dbReference type="ARBA" id="ARBA00022842"/>
    </source>
</evidence>
<comment type="subcellular location">
    <subcellularLocation>
        <location evidence="3">Cell membrane</location>
        <topology evidence="3">Multi-pass membrane protein</topology>
    </subcellularLocation>
</comment>
<evidence type="ECO:0000256" key="18">
    <source>
        <dbReference type="SAM" id="Phobius"/>
    </source>
</evidence>
<evidence type="ECO:0000259" key="20">
    <source>
        <dbReference type="Pfam" id="PF18079"/>
    </source>
</evidence>
<keyword evidence="10" id="KW-0479">Metal-binding</keyword>
<feature type="transmembrane region" description="Helical" evidence="18">
    <location>
        <begin position="26"/>
        <end position="44"/>
    </location>
</feature>
<dbReference type="Proteomes" id="UP001597034">
    <property type="component" value="Unassembled WGS sequence"/>
</dbReference>
<evidence type="ECO:0000256" key="5">
    <source>
        <dbReference type="ARBA" id="ARBA00010810"/>
    </source>
</evidence>
<evidence type="ECO:0000256" key="13">
    <source>
        <dbReference type="ARBA" id="ARBA00023136"/>
    </source>
</evidence>
<keyword evidence="12 18" id="KW-1133">Transmembrane helix</keyword>
<evidence type="ECO:0000256" key="16">
    <source>
        <dbReference type="ARBA" id="ARBA00034066"/>
    </source>
</evidence>
<dbReference type="GO" id="GO:0005886">
    <property type="term" value="C:plasma membrane"/>
    <property type="evidence" value="ECO:0007669"/>
    <property type="project" value="UniProtKB-SubCell"/>
</dbReference>
<dbReference type="GO" id="GO:0046872">
    <property type="term" value="F:metal ion binding"/>
    <property type="evidence" value="ECO:0007669"/>
    <property type="project" value="UniProtKB-KW"/>
</dbReference>
<evidence type="ECO:0000256" key="12">
    <source>
        <dbReference type="ARBA" id="ARBA00022989"/>
    </source>
</evidence>
<evidence type="ECO:0000256" key="6">
    <source>
        <dbReference type="ARBA" id="ARBA00012602"/>
    </source>
</evidence>
<evidence type="ECO:0000256" key="17">
    <source>
        <dbReference type="SAM" id="MobiDB-lite"/>
    </source>
</evidence>
<feature type="transmembrane region" description="Helical" evidence="18">
    <location>
        <begin position="388"/>
        <end position="409"/>
    </location>
</feature>
<feature type="region of interest" description="Disordered" evidence="17">
    <location>
        <begin position="944"/>
        <end position="991"/>
    </location>
</feature>
<comment type="catalytic activity">
    <reaction evidence="16">
        <text>an archaeal dolichyl phosphooligosaccharide + [protein]-L-asparagine = an archaeal dolichyl phosphate + a glycoprotein with the oligosaccharide chain attached by N-beta-D-glycosyl linkage to a protein L-asparagine.</text>
        <dbReference type="EC" id="2.4.99.21"/>
    </reaction>
</comment>
<accession>A0ABD6DMR8</accession>
<sequence length="991" mass="109067">MSTSTGEETETEETTSESLLEAFERWYHVPGVGLIMLFMLWVRLQPLDKFTRNGQVFFAGNDAWYHYRQVSWTVRNWPWTMPYDVYTQYPTGTRADQFGTLFDQIVATGALIVGLGDPSQQTIGMTLLVAPAVFGAVVAVPTYFIGKRLGGRSGGVAAALVLALLPGVFLRRSTAGFSDHHVAEVLFQAFGVLAVMIALRSAEREKPVFELLLDRDWAALREPTKWAGLAGLAIGLYMWVWPPAVVIVGILGVFYTIALVVEYQAGRSPDHLAYTGVVIGVVSAVLVLLSIDQFTLGVTSLSPLQVGISLGLAAGSAFIAYLARVWNGLDVQTIRTVVLPLSAVLFLALVLAPLFGFTFLPYPFAIIFLIAGSLAFGSYYVHEDERRVHFPLAVGSLLVLGLAGARFLVPPVYNRLISSLKQTVALSVSDNILTIGEAQSVVGAGDPFFQTATQFFGSQYGLSYILALVALVWLLSYLYLGEEYRAEYLLVAVWTVFAFLMALTQVRFNYYLVVPIAALNGWFLGRIVSFIGFKNITDEAFDIEPYQVIAIVAVLMLVLVPLVPGTNMTSTTVDQQAQGLSPGSVLIWNESTEWMQQNTPQPGQYGDADNDLGYYDRYPDQDDFEYPEGAYGVMSWWDYGHWITTKSERVPVANPFQGNAEIASAYLQAQDETRANLLLEALPNRDDADGAIYNLSNEELRSLIDEQTEQEAHEDTQYVVIDYQMAGGKFGAIATWTGPGPSSYYNQRENVTVGGQQAALPTRSESYENTMLSRLYFDDAEGMEHYRLVHEATNQRVFTSIAINESGTLQPTRFVNQPLPIQQYFQYQMQPQYETYNTEAESTVKTYERVPGATLSGQADVSSPTNVTARVELTSDTLNRTFNYTQTVQTDSEGNFEVTVPYATNDELGPEDGATDVAVEATGDYEITYGNESARVSVPETAVVSEDSSPIEVTFDGNASTSSSDESEESADDLERTDGALLPVRHHAPLA</sequence>
<feature type="transmembrane region" description="Helical" evidence="18">
    <location>
        <begin position="487"/>
        <end position="504"/>
    </location>
</feature>
<dbReference type="EMBL" id="JBHUDO010000002">
    <property type="protein sequence ID" value="MFD1646111.1"/>
    <property type="molecule type" value="Genomic_DNA"/>
</dbReference>
<organism evidence="22 23">
    <name type="scientific">Haloarchaeobius litoreus</name>
    <dbReference type="NCBI Taxonomy" id="755306"/>
    <lineage>
        <taxon>Archaea</taxon>
        <taxon>Methanobacteriati</taxon>
        <taxon>Methanobacteriota</taxon>
        <taxon>Stenosarchaea group</taxon>
        <taxon>Halobacteria</taxon>
        <taxon>Halobacteriales</taxon>
        <taxon>Halorubellaceae</taxon>
        <taxon>Haloarchaeobius</taxon>
    </lineage>
</organism>
<feature type="transmembrane region" description="Helical" evidence="18">
    <location>
        <begin position="151"/>
        <end position="170"/>
    </location>
</feature>
<keyword evidence="9 18" id="KW-0812">Transmembrane</keyword>
<evidence type="ECO:0000256" key="14">
    <source>
        <dbReference type="ARBA" id="ARBA00023211"/>
    </source>
</evidence>
<dbReference type="EC" id="2.4.99.21" evidence="6"/>
<evidence type="ECO:0000256" key="15">
    <source>
        <dbReference type="ARBA" id="ARBA00030679"/>
    </source>
</evidence>
<dbReference type="Pfam" id="PF02516">
    <property type="entry name" value="STT3"/>
    <property type="match status" value="1"/>
</dbReference>
<dbReference type="RefSeq" id="WP_256398365.1">
    <property type="nucleotide sequence ID" value="NZ_JANHJR010000001.1"/>
</dbReference>
<feature type="transmembrane region" description="Helical" evidence="18">
    <location>
        <begin position="182"/>
        <end position="202"/>
    </location>
</feature>
<comment type="cofactor">
    <cofactor evidence="1">
        <name>Mn(2+)</name>
        <dbReference type="ChEBI" id="CHEBI:29035"/>
    </cofactor>
</comment>
<keyword evidence="11" id="KW-0460">Magnesium</keyword>
<dbReference type="Pfam" id="PF18079">
    <property type="entry name" value="AglB_L1"/>
    <property type="match status" value="1"/>
</dbReference>
<feature type="transmembrane region" description="Helical" evidence="18">
    <location>
        <begin position="510"/>
        <end position="533"/>
    </location>
</feature>
<comment type="pathway">
    <text evidence="4">Protein modification; protein glycosylation.</text>
</comment>
<dbReference type="Pfam" id="PF22627">
    <property type="entry name" value="AglB_core-like"/>
    <property type="match status" value="1"/>
</dbReference>
<feature type="transmembrane region" description="Helical" evidence="18">
    <location>
        <begin position="337"/>
        <end position="356"/>
    </location>
</feature>
<dbReference type="AlphaFoldDB" id="A0ABD6DMR8"/>
<reference evidence="22 23" key="1">
    <citation type="journal article" date="2019" name="Int. J. Syst. Evol. Microbiol.">
        <title>The Global Catalogue of Microorganisms (GCM) 10K type strain sequencing project: providing services to taxonomists for standard genome sequencing and annotation.</title>
        <authorList>
            <consortium name="The Broad Institute Genomics Platform"/>
            <consortium name="The Broad Institute Genome Sequencing Center for Infectious Disease"/>
            <person name="Wu L."/>
            <person name="Ma J."/>
        </authorList>
    </citation>
    <scope>NUCLEOTIDE SEQUENCE [LARGE SCALE GENOMIC DNA]</scope>
    <source>
        <strain evidence="22 23">CGMCC 1.10390</strain>
    </source>
</reference>
<protein>
    <recommendedName>
        <fullName evidence="6">dolichyl-phosphooligosaccharide-protein glycotransferase</fullName>
        <ecNumber evidence="6">2.4.99.21</ecNumber>
    </recommendedName>
    <alternativeName>
        <fullName evidence="15">Oligosaccharyl transferase</fullName>
    </alternativeName>
</protein>
<keyword evidence="23" id="KW-1185">Reference proteome</keyword>
<evidence type="ECO:0000256" key="2">
    <source>
        <dbReference type="ARBA" id="ARBA00001946"/>
    </source>
</evidence>
<comment type="cofactor">
    <cofactor evidence="2">
        <name>Mg(2+)</name>
        <dbReference type="ChEBI" id="CHEBI:18420"/>
    </cofactor>
</comment>
<feature type="transmembrane region" description="Helical" evidence="18">
    <location>
        <begin position="125"/>
        <end position="145"/>
    </location>
</feature>
<keyword evidence="13 18" id="KW-0472">Membrane</keyword>
<dbReference type="PANTHER" id="PTHR13872">
    <property type="entry name" value="DOLICHYL-DIPHOSPHOOLIGOSACCHARIDE--PROTEIN GLYCOSYLTRANSFERASE SUBUNIT"/>
    <property type="match status" value="1"/>
</dbReference>
<feature type="domain" description="Oligosaccharyl transferase STT3 N-terminal" evidence="19">
    <location>
        <begin position="50"/>
        <end position="357"/>
    </location>
</feature>
<feature type="transmembrane region" description="Helical" evidence="18">
    <location>
        <begin position="545"/>
        <end position="563"/>
    </location>
</feature>
<evidence type="ECO:0000256" key="3">
    <source>
        <dbReference type="ARBA" id="ARBA00004651"/>
    </source>
</evidence>
<evidence type="ECO:0000256" key="8">
    <source>
        <dbReference type="ARBA" id="ARBA00022679"/>
    </source>
</evidence>
<feature type="transmembrane region" description="Helical" evidence="18">
    <location>
        <begin position="303"/>
        <end position="325"/>
    </location>
</feature>
<feature type="transmembrane region" description="Helical" evidence="18">
    <location>
        <begin position="362"/>
        <end position="381"/>
    </location>
</feature>
<evidence type="ECO:0000259" key="19">
    <source>
        <dbReference type="Pfam" id="PF02516"/>
    </source>
</evidence>
<dbReference type="InterPro" id="IPR048307">
    <property type="entry name" value="STT3_N"/>
</dbReference>
<dbReference type="InterPro" id="IPR003674">
    <property type="entry name" value="Oligo_trans_STT3"/>
</dbReference>
<feature type="domain" description="AglB-like core" evidence="21">
    <location>
        <begin position="588"/>
        <end position="682"/>
    </location>
</feature>
<gene>
    <name evidence="22" type="ORF">ACFSBL_10500</name>
</gene>
<dbReference type="GO" id="GO:0016757">
    <property type="term" value="F:glycosyltransferase activity"/>
    <property type="evidence" value="ECO:0007669"/>
    <property type="project" value="UniProtKB-KW"/>
</dbReference>
<dbReference type="PANTHER" id="PTHR13872:SF1">
    <property type="entry name" value="DOLICHYL-DIPHOSPHOOLIGOSACCHARIDE--PROTEIN GLYCOSYLTRANSFERASE SUBUNIT STT3B"/>
    <property type="match status" value="1"/>
</dbReference>
<dbReference type="InterPro" id="IPR054479">
    <property type="entry name" value="AglB-like_core"/>
</dbReference>
<comment type="caution">
    <text evidence="22">The sequence shown here is derived from an EMBL/GenBank/DDBJ whole genome shotgun (WGS) entry which is preliminary data.</text>
</comment>
<evidence type="ECO:0000256" key="10">
    <source>
        <dbReference type="ARBA" id="ARBA00022723"/>
    </source>
</evidence>
<evidence type="ECO:0000256" key="9">
    <source>
        <dbReference type="ARBA" id="ARBA00022692"/>
    </source>
</evidence>
<dbReference type="Gene3D" id="3.40.50.12610">
    <property type="match status" value="1"/>
</dbReference>
<feature type="domain" description="Archaeal glycosylation protein B peripheral" evidence="20">
    <location>
        <begin position="852"/>
        <end position="945"/>
    </location>
</feature>
<feature type="transmembrane region" description="Helical" evidence="18">
    <location>
        <begin position="239"/>
        <end position="260"/>
    </location>
</feature>
<keyword evidence="14" id="KW-0464">Manganese</keyword>
<evidence type="ECO:0000256" key="4">
    <source>
        <dbReference type="ARBA" id="ARBA00004922"/>
    </source>
</evidence>
<comment type="similarity">
    <text evidence="5">Belongs to the STT3 family.</text>
</comment>
<feature type="transmembrane region" description="Helical" evidence="18">
    <location>
        <begin position="272"/>
        <end position="291"/>
    </location>
</feature>
<evidence type="ECO:0000256" key="1">
    <source>
        <dbReference type="ARBA" id="ARBA00001936"/>
    </source>
</evidence>
<feature type="transmembrane region" description="Helical" evidence="18">
    <location>
        <begin position="461"/>
        <end position="480"/>
    </location>
</feature>
<dbReference type="Gene3D" id="2.60.40.3390">
    <property type="match status" value="1"/>
</dbReference>
<evidence type="ECO:0000313" key="23">
    <source>
        <dbReference type="Proteomes" id="UP001597034"/>
    </source>
</evidence>
<keyword evidence="8" id="KW-0808">Transferase</keyword>
<keyword evidence="7" id="KW-0328">Glycosyltransferase</keyword>
<evidence type="ECO:0000256" key="7">
    <source>
        <dbReference type="ARBA" id="ARBA00022676"/>
    </source>
</evidence>
<proteinExistence type="inferred from homology"/>
<evidence type="ECO:0000313" key="22">
    <source>
        <dbReference type="EMBL" id="MFD1646111.1"/>
    </source>
</evidence>